<organism evidence="1 2">
    <name type="scientific">Dictyobacter arantiisoli</name>
    <dbReference type="NCBI Taxonomy" id="2014874"/>
    <lineage>
        <taxon>Bacteria</taxon>
        <taxon>Bacillati</taxon>
        <taxon>Chloroflexota</taxon>
        <taxon>Ktedonobacteria</taxon>
        <taxon>Ktedonobacterales</taxon>
        <taxon>Dictyobacteraceae</taxon>
        <taxon>Dictyobacter</taxon>
    </lineage>
</organism>
<keyword evidence="2" id="KW-1185">Reference proteome</keyword>
<dbReference type="EMBL" id="BIXY01000008">
    <property type="protein sequence ID" value="GCF07300.1"/>
    <property type="molecule type" value="Genomic_DNA"/>
</dbReference>
<gene>
    <name evidence="1" type="ORF">KDI_08640</name>
</gene>
<comment type="caution">
    <text evidence="1">The sequence shown here is derived from an EMBL/GenBank/DDBJ whole genome shotgun (WGS) entry which is preliminary data.</text>
</comment>
<proteinExistence type="predicted"/>
<accession>A0A5A5T750</accession>
<sequence length="153" mass="18033">MSRKIEQIKDILHGSHGWNSGLEEYDFILSIEFRQDGTGEMVYGECQAVKSIIHFRYDISADMQIHFEFFDTVDPYWTPFWGGKKMFERTEENALKMVAFHLLDGPFFIDKPFDSQQSIYSYLLRFASDPFPDSSGPWPLKETWLDYYGGERK</sequence>
<dbReference type="RefSeq" id="WP_149400328.1">
    <property type="nucleotide sequence ID" value="NZ_BIXY01000008.1"/>
</dbReference>
<dbReference type="Proteomes" id="UP000322530">
    <property type="component" value="Unassembled WGS sequence"/>
</dbReference>
<evidence type="ECO:0000313" key="2">
    <source>
        <dbReference type="Proteomes" id="UP000322530"/>
    </source>
</evidence>
<protein>
    <submittedName>
        <fullName evidence="1">Uncharacterized protein</fullName>
    </submittedName>
</protein>
<reference evidence="1 2" key="1">
    <citation type="submission" date="2019-01" db="EMBL/GenBank/DDBJ databases">
        <title>Draft genome sequence of Dictyobacter sp. Uno17.</title>
        <authorList>
            <person name="Wang C.M."/>
            <person name="Zheng Y."/>
            <person name="Sakai Y."/>
            <person name="Abe K."/>
            <person name="Yokota A."/>
            <person name="Yabe S."/>
        </authorList>
    </citation>
    <scope>NUCLEOTIDE SEQUENCE [LARGE SCALE GENOMIC DNA]</scope>
    <source>
        <strain evidence="1 2">Uno17</strain>
    </source>
</reference>
<evidence type="ECO:0000313" key="1">
    <source>
        <dbReference type="EMBL" id="GCF07300.1"/>
    </source>
</evidence>
<name>A0A5A5T750_9CHLR</name>
<dbReference type="OrthoDB" id="9810259at2"/>
<dbReference type="AlphaFoldDB" id="A0A5A5T750"/>